<feature type="compositionally biased region" description="Low complexity" evidence="1">
    <location>
        <begin position="455"/>
        <end position="464"/>
    </location>
</feature>
<keyword evidence="3" id="KW-1185">Reference proteome</keyword>
<name>A0A9W8DWM5_9FUNG</name>
<feature type="compositionally biased region" description="Low complexity" evidence="1">
    <location>
        <begin position="110"/>
        <end position="123"/>
    </location>
</feature>
<dbReference type="EMBL" id="JANBPU010000008">
    <property type="protein sequence ID" value="KAJ1920928.1"/>
    <property type="molecule type" value="Genomic_DNA"/>
</dbReference>
<feature type="compositionally biased region" description="Polar residues" evidence="1">
    <location>
        <begin position="211"/>
        <end position="222"/>
    </location>
</feature>
<feature type="region of interest" description="Disordered" evidence="1">
    <location>
        <begin position="260"/>
        <end position="402"/>
    </location>
</feature>
<feature type="compositionally biased region" description="Polar residues" evidence="1">
    <location>
        <begin position="384"/>
        <end position="397"/>
    </location>
</feature>
<feature type="region of interest" description="Disordered" evidence="1">
    <location>
        <begin position="544"/>
        <end position="563"/>
    </location>
</feature>
<sequence>MSLPSSSVLPANRLRRAGSSPKRGSSNYYLNNGFKTSLHVINGIGLPSIDALVQETPPQLWPYQYPPDINNLPAARITTPVQANDISAASLQTHICGSGGRIMPNRDPIQQRQAYPQSQQPQQKPRRNTGTAFIEDQTTASTGQPSIPPNPTTIPQKTRRSRNDFPAGPRFSAIGGQEYIQPNQNIPPVAYKIPHTEPRPKHHQRRKKSSTLRPSDSRNNNLQYAKQQQQQPPGPVQAPAHNLPNEQQVQAVDQNTYSNTIQNVSGGMGHPQRKASHKGSSGSIRMRTEGVLTPDEIGATVSHSTRTKGPKQQPSDTSNTGNGGIDVPVQQSSRKNGKSSASRTERRAKTRKAKSTQTAEMRLRRHSIGGSSVASASGIRIKKSSTPEIARSPSQPWQRVDAEGDLLSNPNLLDDLDRLRNSYLDTQSFDIEQLPGTPPRNVSIYLIKAKDDPDAASVPTSASTPTPPSITQPQQQQQQLGNNYLQHGRYNEQHAGPSNAVVIPNPHIRPKFSLPEPRLFGQEQERPPHIGERHNHYNMNHFPQTHRHSYDNTNAPPGPQPQFPEPAQQEPYGYAVHPMPNEQPVIISQQASPGFYPPVPGATDYSAVVCNNPIVVNNPPIHQMYPPMSAPPSARPSVSHIGNAQPAHKGSRHKASHGTSVSGGQRPKRSQGAAHQHDQVVSAQPSPPALQPDPGFNFHTVVTPPPQGLGAYHPYGGPSHLPQQPRYHQPQQPEPMYFFPVAQGQVYPPPNPQVMYYPHGYNPNLYRPPQNFPRPTQGTSFWRILKLPFLNMRRLDRERRGHWWRPSTTLEGTDHHGGNGHSHGRNHHRHRPAGLSGNHRVDSSNANADAVGDERNKAEASGHPPPDPDAVITCNCRSIWLAPFRCLFGCISTMCSPCVECVKNAYEQGKQ</sequence>
<feature type="compositionally biased region" description="Basic residues" evidence="1">
    <location>
        <begin position="822"/>
        <end position="832"/>
    </location>
</feature>
<reference evidence="2" key="1">
    <citation type="submission" date="2022-07" db="EMBL/GenBank/DDBJ databases">
        <title>Phylogenomic reconstructions and comparative analyses of Kickxellomycotina fungi.</title>
        <authorList>
            <person name="Reynolds N.K."/>
            <person name="Stajich J.E."/>
            <person name="Barry K."/>
            <person name="Grigoriev I.V."/>
            <person name="Crous P."/>
            <person name="Smith M.E."/>
        </authorList>
    </citation>
    <scope>NUCLEOTIDE SEQUENCE</scope>
    <source>
        <strain evidence="2">NBRC 100468</strain>
    </source>
</reference>
<feature type="region of interest" description="Disordered" evidence="1">
    <location>
        <begin position="1"/>
        <end position="26"/>
    </location>
</feature>
<proteinExistence type="predicted"/>
<feature type="region of interest" description="Disordered" evidence="1">
    <location>
        <begin position="626"/>
        <end position="718"/>
    </location>
</feature>
<accession>A0A9W8DWM5</accession>
<feature type="compositionally biased region" description="Polar residues" evidence="1">
    <location>
        <begin position="310"/>
        <end position="320"/>
    </location>
</feature>
<evidence type="ECO:0000313" key="3">
    <source>
        <dbReference type="Proteomes" id="UP001150538"/>
    </source>
</evidence>
<feature type="compositionally biased region" description="Polar residues" evidence="1">
    <location>
        <begin position="128"/>
        <end position="145"/>
    </location>
</feature>
<gene>
    <name evidence="2" type="ORF">H4219_000981</name>
</gene>
<evidence type="ECO:0000256" key="1">
    <source>
        <dbReference type="SAM" id="MobiDB-lite"/>
    </source>
</evidence>
<evidence type="ECO:0000313" key="2">
    <source>
        <dbReference type="EMBL" id="KAJ1920928.1"/>
    </source>
</evidence>
<feature type="region of interest" description="Disordered" evidence="1">
    <location>
        <begin position="452"/>
        <end position="479"/>
    </location>
</feature>
<dbReference type="AlphaFoldDB" id="A0A9W8DWM5"/>
<feature type="region of interest" description="Disordered" evidence="1">
    <location>
        <begin position="806"/>
        <end position="867"/>
    </location>
</feature>
<protein>
    <submittedName>
        <fullName evidence="2">Uncharacterized protein</fullName>
    </submittedName>
</protein>
<feature type="region of interest" description="Disordered" evidence="1">
    <location>
        <begin position="97"/>
        <end position="241"/>
    </location>
</feature>
<feature type="compositionally biased region" description="Low complexity" evidence="1">
    <location>
        <begin position="368"/>
        <end position="379"/>
    </location>
</feature>
<comment type="caution">
    <text evidence="2">The sequence shown here is derived from an EMBL/GenBank/DDBJ whole genome shotgun (WGS) entry which is preliminary data.</text>
</comment>
<organism evidence="2 3">
    <name type="scientific">Mycoemilia scoparia</name>
    <dbReference type="NCBI Taxonomy" id="417184"/>
    <lineage>
        <taxon>Eukaryota</taxon>
        <taxon>Fungi</taxon>
        <taxon>Fungi incertae sedis</taxon>
        <taxon>Zoopagomycota</taxon>
        <taxon>Kickxellomycotina</taxon>
        <taxon>Kickxellomycetes</taxon>
        <taxon>Kickxellales</taxon>
        <taxon>Kickxellaceae</taxon>
        <taxon>Mycoemilia</taxon>
    </lineage>
</organism>
<feature type="compositionally biased region" description="Basic residues" evidence="1">
    <location>
        <begin position="200"/>
        <end position="210"/>
    </location>
</feature>
<dbReference type="Proteomes" id="UP001150538">
    <property type="component" value="Unassembled WGS sequence"/>
</dbReference>